<accession>A0A8H5BX56</accession>
<dbReference type="InterPro" id="IPR025476">
    <property type="entry name" value="Helitron_helicase-like"/>
</dbReference>
<dbReference type="Pfam" id="PF14214">
    <property type="entry name" value="Helitron_like_N"/>
    <property type="match status" value="1"/>
</dbReference>
<proteinExistence type="predicted"/>
<evidence type="ECO:0008006" key="6">
    <source>
        <dbReference type="Google" id="ProtNLM"/>
    </source>
</evidence>
<evidence type="ECO:0000256" key="1">
    <source>
        <dbReference type="SAM" id="MobiDB-lite"/>
    </source>
</evidence>
<feature type="domain" description="DUF6570" evidence="3">
    <location>
        <begin position="407"/>
        <end position="539"/>
    </location>
</feature>
<feature type="compositionally biased region" description="Acidic residues" evidence="1">
    <location>
        <begin position="1491"/>
        <end position="1516"/>
    </location>
</feature>
<dbReference type="Pfam" id="PF20209">
    <property type="entry name" value="DUF6570"/>
    <property type="match status" value="1"/>
</dbReference>
<protein>
    <recommendedName>
        <fullName evidence="6">ATP-dependent DNA helicase</fullName>
    </recommendedName>
</protein>
<feature type="domain" description="Helitron helicase-like" evidence="2">
    <location>
        <begin position="673"/>
        <end position="884"/>
    </location>
</feature>
<keyword evidence="5" id="KW-1185">Reference proteome</keyword>
<dbReference type="Gene3D" id="3.40.50.300">
    <property type="entry name" value="P-loop containing nucleotide triphosphate hydrolases"/>
    <property type="match status" value="1"/>
</dbReference>
<dbReference type="InterPro" id="IPR027417">
    <property type="entry name" value="P-loop_NTPase"/>
</dbReference>
<reference evidence="4 5" key="1">
    <citation type="journal article" date="2020" name="ISME J.">
        <title>Uncovering the hidden diversity of litter-decomposition mechanisms in mushroom-forming fungi.</title>
        <authorList>
            <person name="Floudas D."/>
            <person name="Bentzer J."/>
            <person name="Ahren D."/>
            <person name="Johansson T."/>
            <person name="Persson P."/>
            <person name="Tunlid A."/>
        </authorList>
    </citation>
    <scope>NUCLEOTIDE SEQUENCE [LARGE SCALE GENOMIC DNA]</scope>
    <source>
        <strain evidence="4 5">CBS 175.51</strain>
    </source>
</reference>
<organism evidence="4 5">
    <name type="scientific">Ephemerocybe angulata</name>
    <dbReference type="NCBI Taxonomy" id="980116"/>
    <lineage>
        <taxon>Eukaryota</taxon>
        <taxon>Fungi</taxon>
        <taxon>Dikarya</taxon>
        <taxon>Basidiomycota</taxon>
        <taxon>Agaricomycotina</taxon>
        <taxon>Agaricomycetes</taxon>
        <taxon>Agaricomycetidae</taxon>
        <taxon>Agaricales</taxon>
        <taxon>Agaricineae</taxon>
        <taxon>Psathyrellaceae</taxon>
        <taxon>Ephemerocybe</taxon>
    </lineage>
</organism>
<comment type="caution">
    <text evidence="4">The sequence shown here is derived from an EMBL/GenBank/DDBJ whole genome shotgun (WGS) entry which is preliminary data.</text>
</comment>
<dbReference type="EMBL" id="JAACJK010000115">
    <property type="protein sequence ID" value="KAF5331190.1"/>
    <property type="molecule type" value="Genomic_DNA"/>
</dbReference>
<sequence length="1726" mass="192600">MSTVLKTPSALKLAAYTISSASMAASIIRSTTSLGFAYQKSFVPPCSLVLIGGGARTQVLHRVDMNQAVDPNGDPVIFPHAEYNFVNYLPLNAIDRSDSDDERVVCKLPLNVIHVGLDITSRHIRKHAEELLAAHECTAGCEDSYAILTPRDPNASGLVDVESSEDSHTSRPKCIRSGRRRELRVSVTPAPIGYKVKRILRSRQTELLADEIALPDLPLPILSHRLSVQGLRSLALHHNIRIPARCPKPRCKELIQKHECHGCEPLLFIIIPVQTPTKTPKCKEDRPWIDTDLSPLLWDSSLCMPTEEYPPRPTTMVDIARAMRAYCAELTPQAIEECGCCVCGQLTKRVLLIPFNEGAYDLTILEEIGCTRKERTSSRDPIADIPGPVLDATLSDICPDCHDALKKGRRPKYALANRLWVGKVPSCLQDLTLGEAAMVSRVRYNRCVVRVAKGHLKMTSNVIAFEHPSKKIYDRLPMDRDELSEVLSVMYTGAEPPGDDDLKRTPVLVRRNKVRAALEWLKLNHKDYADLSIAYDTLDTYPLDDVPIGLLKQTTIIDGGNVLAAAKSVFDTDEDQGTEHGPCPFTVSALTSERHTTMTPTQRKVAAVQYLKNGGRSLAIGHDVSPQSLWNNPALYPQMFPWLFPYGLGGVGQDEHMNAISRPNHVIWLLMYHDKRYQTAASPLMVFFNHSLIQQSSGGSFITMKRNNFGRAADAIQKLDGSLLLAISERTKNGGRFIPQTPEEQRCATLLDQVEVVGNHVDGSLAKKKYQRGQIWSLIHYLNAPAWFITVSPADSKHPLCVHWASRDIEFKPEIKASKERLLLISSNPVACTRFFDHLIKLFIKHICGWTEDGPKRGLFGTPSAYYGTVEEQGRKTLHGHFLLWVAGQLPLHVVRERLMSGDSQFLRELTDYVESAFIGEFMTGSKDEVSTRVPQTTEYDDRGIHTILVDKSAVPDGYCDPTLTLPEAPPSEFCENPDVCRCENCLSLLSWWERFKLTVDDILIRSNVHSCYQKRVAKDTAPPGSTEGPKEAKVARVHFTGKGCLNKDGVCTARFPREVFMATTVDRETGHLNIKKQESSINDVCPTVTATNRCNTDARCLLSGTAVKAVVGYVTDYITKGYLKTHQIFAAMYESFSKNEGVLDPSNEQKPGNGARRMLTKIVNSLSAKMEIGAPMAALYLLKNPDHYTSHEFIPFYWKNYLNYVEGQWKALLDIAEPGDGDADLQPEDVGIARTGEITGDVSIEETSEAVLSELGVPLTYDESGNVLSIKIEDTDDDTIVLEGERHDEGSKIDVKMEDTALGNVDPEGIMFEDAPGHSETVQMSRMDGCFLAKTNTDDYRFRPVQHEGICLYDFIQCHVKHPIRSQRQPRKDLRWFHLLEYHPQHTTHALALDPGRRLLYVPHFIGPSLPRRDTGNREDYCCAMLTLFCPWRTGIDLKSANDTWEETFNKYEFTDQQKTLMENFNMRYKCYDARDDYGAIVKGATGSEGADDNDDEGDDTYADNGENPEDDDEELEMGFGKAASSLQRSNAAITLALKAAGWKAMSAIHTFTTGASKLPKIAIDSSLRSGAWNNIIKVEKLRAWRRKMSGFLRPGENETGGKDAREVINDAYVVPSSYLSKDFKPLEEKWSDAMLRVIKDFNLNEGQEKAFRIIANHSCTIAPDQLLMHLGGMGGTGKSTVIRALCQFFNDRDEQYRFVLLGPTGTSAALIGGSTYHTFLGVNQ</sequence>
<evidence type="ECO:0000259" key="3">
    <source>
        <dbReference type="Pfam" id="PF20209"/>
    </source>
</evidence>
<dbReference type="OrthoDB" id="3229882at2759"/>
<feature type="region of interest" description="Disordered" evidence="1">
    <location>
        <begin position="1485"/>
        <end position="1516"/>
    </location>
</feature>
<gene>
    <name evidence="4" type="ORF">D9611_013146</name>
</gene>
<evidence type="ECO:0000313" key="5">
    <source>
        <dbReference type="Proteomes" id="UP000541558"/>
    </source>
</evidence>
<dbReference type="SUPFAM" id="SSF52540">
    <property type="entry name" value="P-loop containing nucleoside triphosphate hydrolases"/>
    <property type="match status" value="1"/>
</dbReference>
<name>A0A8H5BX56_9AGAR</name>
<dbReference type="Proteomes" id="UP000541558">
    <property type="component" value="Unassembled WGS sequence"/>
</dbReference>
<evidence type="ECO:0000259" key="2">
    <source>
        <dbReference type="Pfam" id="PF14214"/>
    </source>
</evidence>
<evidence type="ECO:0000313" key="4">
    <source>
        <dbReference type="EMBL" id="KAF5331190.1"/>
    </source>
</evidence>
<dbReference type="InterPro" id="IPR046700">
    <property type="entry name" value="DUF6570"/>
</dbReference>